<reference evidence="3" key="1">
    <citation type="submission" date="2017-01" db="EMBL/GenBank/DDBJ databases">
        <title>Genome Analysis of Deinococcus marmoris KOPRI26562.</title>
        <authorList>
            <person name="Kim J.H."/>
            <person name="Oh H.-M."/>
        </authorList>
    </citation>
    <scope>NUCLEOTIDE SEQUENCE [LARGE SCALE GENOMIC DNA]</scope>
    <source>
        <strain evidence="3">PAMC 26633</strain>
    </source>
</reference>
<dbReference type="Proteomes" id="UP000214720">
    <property type="component" value="Unassembled WGS sequence"/>
</dbReference>
<dbReference type="RefSeq" id="WP_089164537.1">
    <property type="nucleotide sequence ID" value="NZ_MTHB01000236.1"/>
</dbReference>
<name>A0A226WRM0_CABSO</name>
<dbReference type="AlphaFoldDB" id="A0A226WRM0"/>
<keyword evidence="1" id="KW-0472">Membrane</keyword>
<evidence type="ECO:0000256" key="1">
    <source>
        <dbReference type="SAM" id="Phobius"/>
    </source>
</evidence>
<dbReference type="EMBL" id="MTHB01000236">
    <property type="protein sequence ID" value="OXC73831.1"/>
    <property type="molecule type" value="Genomic_DNA"/>
</dbReference>
<proteinExistence type="predicted"/>
<comment type="caution">
    <text evidence="2">The sequence shown here is derived from an EMBL/GenBank/DDBJ whole genome shotgun (WGS) entry which is preliminary data.</text>
</comment>
<protein>
    <submittedName>
        <fullName evidence="2">Uncharacterized protein</fullName>
    </submittedName>
</protein>
<accession>A0A226WRM0</accession>
<evidence type="ECO:0000313" key="3">
    <source>
        <dbReference type="Proteomes" id="UP000214720"/>
    </source>
</evidence>
<evidence type="ECO:0000313" key="2">
    <source>
        <dbReference type="EMBL" id="OXC73831.1"/>
    </source>
</evidence>
<keyword evidence="1" id="KW-1133">Transmembrane helix</keyword>
<keyword evidence="1" id="KW-0812">Transmembrane</keyword>
<sequence length="111" mass="11837">MAVTSAASDAAASAALTITVPAWSFDQWLGILGLVFGLLGLAATLLAAWDSRRQRTRREKAVIVAHEVVERTYGLLIGLKPPVAALGQMYEEAMNDGLAAIDERRGDLSNL</sequence>
<feature type="transmembrane region" description="Helical" evidence="1">
    <location>
        <begin position="28"/>
        <end position="49"/>
    </location>
</feature>
<organism evidence="2 3">
    <name type="scientific">Caballeronia sordidicola</name>
    <name type="common">Burkholderia sordidicola</name>
    <dbReference type="NCBI Taxonomy" id="196367"/>
    <lineage>
        <taxon>Bacteria</taxon>
        <taxon>Pseudomonadati</taxon>
        <taxon>Pseudomonadota</taxon>
        <taxon>Betaproteobacteria</taxon>
        <taxon>Burkholderiales</taxon>
        <taxon>Burkholderiaceae</taxon>
        <taxon>Caballeronia</taxon>
    </lineage>
</organism>
<gene>
    <name evidence="2" type="ORF">BSU04_34965</name>
</gene>